<proteinExistence type="predicted"/>
<evidence type="ECO:0000313" key="1">
    <source>
        <dbReference type="EMBL" id="KAK1374272.1"/>
    </source>
</evidence>
<dbReference type="AlphaFoldDB" id="A0AAD8HVK0"/>
<accession>A0AAD8HVK0</accession>
<comment type="caution">
    <text evidence="1">The sequence shown here is derived from an EMBL/GenBank/DDBJ whole genome shotgun (WGS) entry which is preliminary data.</text>
</comment>
<organism evidence="1 2">
    <name type="scientific">Heracleum sosnowskyi</name>
    <dbReference type="NCBI Taxonomy" id="360622"/>
    <lineage>
        <taxon>Eukaryota</taxon>
        <taxon>Viridiplantae</taxon>
        <taxon>Streptophyta</taxon>
        <taxon>Embryophyta</taxon>
        <taxon>Tracheophyta</taxon>
        <taxon>Spermatophyta</taxon>
        <taxon>Magnoliopsida</taxon>
        <taxon>eudicotyledons</taxon>
        <taxon>Gunneridae</taxon>
        <taxon>Pentapetalae</taxon>
        <taxon>asterids</taxon>
        <taxon>campanulids</taxon>
        <taxon>Apiales</taxon>
        <taxon>Apiaceae</taxon>
        <taxon>Apioideae</taxon>
        <taxon>apioid superclade</taxon>
        <taxon>Tordylieae</taxon>
        <taxon>Tordyliinae</taxon>
        <taxon>Heracleum</taxon>
    </lineage>
</organism>
<keyword evidence="2" id="KW-1185">Reference proteome</keyword>
<dbReference type="Gene3D" id="3.40.30.10">
    <property type="entry name" value="Glutaredoxin"/>
    <property type="match status" value="1"/>
</dbReference>
<reference evidence="1" key="1">
    <citation type="submission" date="2023-02" db="EMBL/GenBank/DDBJ databases">
        <title>Genome of toxic invasive species Heracleum sosnowskyi carries increased number of genes despite the absence of recent whole-genome duplications.</title>
        <authorList>
            <person name="Schelkunov M."/>
            <person name="Shtratnikova V."/>
            <person name="Makarenko M."/>
            <person name="Klepikova A."/>
            <person name="Omelchenko D."/>
            <person name="Novikova G."/>
            <person name="Obukhova E."/>
            <person name="Bogdanov V."/>
            <person name="Penin A."/>
            <person name="Logacheva M."/>
        </authorList>
    </citation>
    <scope>NUCLEOTIDE SEQUENCE</scope>
    <source>
        <strain evidence="1">Hsosn_3</strain>
        <tissue evidence="1">Leaf</tissue>
    </source>
</reference>
<sequence length="119" mass="13857">MSDDLRVYQSFPLIEVYNQIHHKFSFEVVLVPFTSPDDHLRHPRVVDPHRSFTYVFSSMPWTAIPYSNVTSCQRLLMTFGFSENVFPDTPVIDPTCLVLNLYANSLFRCFGARGYPFTR</sequence>
<dbReference type="EMBL" id="JAUIZM010000007">
    <property type="protein sequence ID" value="KAK1374272.1"/>
    <property type="molecule type" value="Genomic_DNA"/>
</dbReference>
<dbReference type="Proteomes" id="UP001237642">
    <property type="component" value="Unassembled WGS sequence"/>
</dbReference>
<protein>
    <submittedName>
        <fullName evidence="1">Uncharacterized protein</fullName>
    </submittedName>
</protein>
<gene>
    <name evidence="1" type="ORF">POM88_030465</name>
</gene>
<reference evidence="1" key="2">
    <citation type="submission" date="2023-05" db="EMBL/GenBank/DDBJ databases">
        <authorList>
            <person name="Schelkunov M.I."/>
        </authorList>
    </citation>
    <scope>NUCLEOTIDE SEQUENCE</scope>
    <source>
        <strain evidence="1">Hsosn_3</strain>
        <tissue evidence="1">Leaf</tissue>
    </source>
</reference>
<name>A0AAD8HVK0_9APIA</name>
<evidence type="ECO:0000313" key="2">
    <source>
        <dbReference type="Proteomes" id="UP001237642"/>
    </source>
</evidence>